<keyword evidence="1" id="KW-1133">Transmembrane helix</keyword>
<keyword evidence="1" id="KW-0472">Membrane</keyword>
<dbReference type="Pfam" id="PF14329">
    <property type="entry name" value="DUF4386"/>
    <property type="match status" value="1"/>
</dbReference>
<feature type="transmembrane region" description="Helical" evidence="1">
    <location>
        <begin position="162"/>
        <end position="184"/>
    </location>
</feature>
<feature type="transmembrane region" description="Helical" evidence="1">
    <location>
        <begin position="9"/>
        <end position="30"/>
    </location>
</feature>
<dbReference type="InterPro" id="IPR025495">
    <property type="entry name" value="DUF4386"/>
</dbReference>
<dbReference type="Proteomes" id="UP000479293">
    <property type="component" value="Unassembled WGS sequence"/>
</dbReference>
<feature type="transmembrane region" description="Helical" evidence="1">
    <location>
        <begin position="58"/>
        <end position="79"/>
    </location>
</feature>
<gene>
    <name evidence="2" type="ORF">GBK04_27465</name>
</gene>
<feature type="transmembrane region" description="Helical" evidence="1">
    <location>
        <begin position="196"/>
        <end position="215"/>
    </location>
</feature>
<dbReference type="AlphaFoldDB" id="A0A7C9FQF4"/>
<accession>A0A7C9FQF4</accession>
<sequence>MTLLTRKYALISGLWLIAMAVAAGYAYGYVYNSLVVADNPAATLENIRSSLDLFMSGIIGWIVIFLLDILVAWGLYHFLKEVHPGISLATALVRVVYALILGAAILHLFTVVNMVESTPSATQLMDEPKAFESLWSQGLILFGVHLFGLGILTLRARPVPNLLGYLLLFAGLCYTGLHLAKVLAPVYLDQIVKIEMVLSLPMALAEIGLAFWLILKGGKMDVVPSKHS</sequence>
<keyword evidence="1" id="KW-0812">Transmembrane</keyword>
<feature type="transmembrane region" description="Helical" evidence="1">
    <location>
        <begin position="91"/>
        <end position="114"/>
    </location>
</feature>
<organism evidence="2 3">
    <name type="scientific">Salmonirosea aquatica</name>
    <dbReference type="NCBI Taxonomy" id="2654236"/>
    <lineage>
        <taxon>Bacteria</taxon>
        <taxon>Pseudomonadati</taxon>
        <taxon>Bacteroidota</taxon>
        <taxon>Cytophagia</taxon>
        <taxon>Cytophagales</taxon>
        <taxon>Spirosomataceae</taxon>
        <taxon>Salmonirosea</taxon>
    </lineage>
</organism>
<name>A0A7C9FQF4_9BACT</name>
<reference evidence="2 3" key="1">
    <citation type="submission" date="2019-10" db="EMBL/GenBank/DDBJ databases">
        <title>Draft Genome Sequence of Cytophagaceae sp. SJW1-29.</title>
        <authorList>
            <person name="Choi A."/>
        </authorList>
    </citation>
    <scope>NUCLEOTIDE SEQUENCE [LARGE SCALE GENOMIC DNA]</scope>
    <source>
        <strain evidence="2 3">SJW1-29</strain>
    </source>
</reference>
<feature type="transmembrane region" description="Helical" evidence="1">
    <location>
        <begin position="134"/>
        <end position="155"/>
    </location>
</feature>
<proteinExistence type="predicted"/>
<evidence type="ECO:0000313" key="2">
    <source>
        <dbReference type="EMBL" id="MPR36971.1"/>
    </source>
</evidence>
<dbReference type="EMBL" id="WHLY01000002">
    <property type="protein sequence ID" value="MPR36971.1"/>
    <property type="molecule type" value="Genomic_DNA"/>
</dbReference>
<evidence type="ECO:0000256" key="1">
    <source>
        <dbReference type="SAM" id="Phobius"/>
    </source>
</evidence>
<evidence type="ECO:0000313" key="3">
    <source>
        <dbReference type="Proteomes" id="UP000479293"/>
    </source>
</evidence>
<comment type="caution">
    <text evidence="2">The sequence shown here is derived from an EMBL/GenBank/DDBJ whole genome shotgun (WGS) entry which is preliminary data.</text>
</comment>
<dbReference type="RefSeq" id="WP_152765335.1">
    <property type="nucleotide sequence ID" value="NZ_WHLY01000002.1"/>
</dbReference>
<keyword evidence="3" id="KW-1185">Reference proteome</keyword>
<protein>
    <submittedName>
        <fullName evidence="2">DUF4386 family protein</fullName>
    </submittedName>
</protein>